<keyword evidence="2" id="KW-1185">Reference proteome</keyword>
<proteinExistence type="predicted"/>
<comment type="caution">
    <text evidence="1">The sequence shown here is derived from an EMBL/GenBank/DDBJ whole genome shotgun (WGS) entry which is preliminary data.</text>
</comment>
<evidence type="ECO:0000313" key="2">
    <source>
        <dbReference type="Proteomes" id="UP000051908"/>
    </source>
</evidence>
<evidence type="ECO:0000313" key="1">
    <source>
        <dbReference type="EMBL" id="KRL32400.1"/>
    </source>
</evidence>
<reference evidence="1 2" key="1">
    <citation type="journal article" date="2015" name="Genome Announc.">
        <title>Expanding the biotechnology potential of lactobacilli through comparative genomics of 213 strains and associated genera.</title>
        <authorList>
            <person name="Sun Z."/>
            <person name="Harris H.M."/>
            <person name="McCann A."/>
            <person name="Guo C."/>
            <person name="Argimon S."/>
            <person name="Zhang W."/>
            <person name="Yang X."/>
            <person name="Jeffery I.B."/>
            <person name="Cooney J.C."/>
            <person name="Kagawa T.F."/>
            <person name="Liu W."/>
            <person name="Song Y."/>
            <person name="Salvetti E."/>
            <person name="Wrobel A."/>
            <person name="Rasinkangas P."/>
            <person name="Parkhill J."/>
            <person name="Rea M.C."/>
            <person name="O'Sullivan O."/>
            <person name="Ritari J."/>
            <person name="Douillard F.P."/>
            <person name="Paul Ross R."/>
            <person name="Yang R."/>
            <person name="Briner A.E."/>
            <person name="Felis G.E."/>
            <person name="de Vos W.M."/>
            <person name="Barrangou R."/>
            <person name="Klaenhammer T.R."/>
            <person name="Caufield P.W."/>
            <person name="Cui Y."/>
            <person name="Zhang H."/>
            <person name="O'Toole P.W."/>
        </authorList>
    </citation>
    <scope>NUCLEOTIDE SEQUENCE [LARGE SCALE GENOMIC DNA]</scope>
    <source>
        <strain evidence="1 2">DSM 13238</strain>
    </source>
</reference>
<dbReference type="AlphaFoldDB" id="A0A0R1PJ08"/>
<accession>A0A0R1PJ08</accession>
<dbReference type="Proteomes" id="UP000051908">
    <property type="component" value="Unassembled WGS sequence"/>
</dbReference>
<dbReference type="EMBL" id="AZES01000012">
    <property type="protein sequence ID" value="KRL32400.1"/>
    <property type="molecule type" value="Genomic_DNA"/>
</dbReference>
<protein>
    <submittedName>
        <fullName evidence="1">Uncharacterized protein</fullName>
    </submittedName>
</protein>
<organism evidence="1 2">
    <name type="scientific">Companilactobacillus paralimentarius DSM 13238 = JCM 10415</name>
    <dbReference type="NCBI Taxonomy" id="1122151"/>
    <lineage>
        <taxon>Bacteria</taxon>
        <taxon>Bacillati</taxon>
        <taxon>Bacillota</taxon>
        <taxon>Bacilli</taxon>
        <taxon>Lactobacillales</taxon>
        <taxon>Lactobacillaceae</taxon>
        <taxon>Companilactobacillus</taxon>
    </lineage>
</organism>
<dbReference type="PATRIC" id="fig|1122151.5.peg.587"/>
<gene>
    <name evidence="1" type="ORF">FD33_GL000564</name>
</gene>
<sequence>MKDMSELVKERIKASSDSKLVEREITKQIWEDYKAEYKTRMDDRYNKKDN</sequence>
<name>A0A0R1PJ08_9LACO</name>